<gene>
    <name evidence="1" type="ORF">IW249_006204</name>
</gene>
<reference evidence="1 2" key="1">
    <citation type="submission" date="2020-11" db="EMBL/GenBank/DDBJ databases">
        <title>Sequencing the genomes of 1000 actinobacteria strains.</title>
        <authorList>
            <person name="Klenk H.-P."/>
        </authorList>
    </citation>
    <scope>NUCLEOTIDE SEQUENCE [LARGE SCALE GENOMIC DNA]</scope>
    <source>
        <strain evidence="1 2">DSM 101695</strain>
    </source>
</reference>
<name>A0ABS0KBC5_9ACTN</name>
<comment type="caution">
    <text evidence="1">The sequence shown here is derived from an EMBL/GenBank/DDBJ whole genome shotgun (WGS) entry which is preliminary data.</text>
</comment>
<evidence type="ECO:0000313" key="2">
    <source>
        <dbReference type="Proteomes" id="UP000631791"/>
    </source>
</evidence>
<accession>A0ABS0KBC5</accession>
<proteinExistence type="predicted"/>
<keyword evidence="2" id="KW-1185">Reference proteome</keyword>
<evidence type="ECO:0000313" key="1">
    <source>
        <dbReference type="EMBL" id="MBG6105790.1"/>
    </source>
</evidence>
<sequence>METIDAINPASVAHQLPPRTPALLTCGTIDQQVPCHTTTPLAVALERAHTSGPGRIVLAGVAHDLADPANPDVLAPATLDALRPFMKCGTRRE</sequence>
<dbReference type="EMBL" id="JADOTY010000001">
    <property type="protein sequence ID" value="MBG6105790.1"/>
    <property type="molecule type" value="Genomic_DNA"/>
</dbReference>
<dbReference type="RefSeq" id="WP_196924042.1">
    <property type="nucleotide sequence ID" value="NZ_JADOTY010000001.1"/>
</dbReference>
<organism evidence="1 2">
    <name type="scientific">Micromonospora vinacea</name>
    <dbReference type="NCBI Taxonomy" id="709878"/>
    <lineage>
        <taxon>Bacteria</taxon>
        <taxon>Bacillati</taxon>
        <taxon>Actinomycetota</taxon>
        <taxon>Actinomycetes</taxon>
        <taxon>Micromonosporales</taxon>
        <taxon>Micromonosporaceae</taxon>
        <taxon>Micromonospora</taxon>
    </lineage>
</organism>
<protein>
    <submittedName>
        <fullName evidence="1">Uncharacterized protein</fullName>
    </submittedName>
</protein>
<dbReference type="Proteomes" id="UP000631791">
    <property type="component" value="Unassembled WGS sequence"/>
</dbReference>